<accession>A0A1E4RX45</accession>
<dbReference type="PROSITE" id="PS00063">
    <property type="entry name" value="ALDOKETO_REDUCTASE_3"/>
    <property type="match status" value="1"/>
</dbReference>
<dbReference type="GO" id="GO:0016616">
    <property type="term" value="F:oxidoreductase activity, acting on the CH-OH group of donors, NAD or NADP as acceptor"/>
    <property type="evidence" value="ECO:0007669"/>
    <property type="project" value="UniProtKB-ARBA"/>
</dbReference>
<protein>
    <submittedName>
        <fullName evidence="6">Aldo/keto reductase</fullName>
    </submittedName>
</protein>
<evidence type="ECO:0000259" key="5">
    <source>
        <dbReference type="Pfam" id="PF00248"/>
    </source>
</evidence>
<dbReference type="RefSeq" id="XP_020068855.1">
    <property type="nucleotide sequence ID" value="XM_020215665.1"/>
</dbReference>
<keyword evidence="1" id="KW-0560">Oxidoreductase</keyword>
<dbReference type="CDD" id="cd19071">
    <property type="entry name" value="AKR_AKR1-5-like"/>
    <property type="match status" value="1"/>
</dbReference>
<evidence type="ECO:0000256" key="1">
    <source>
        <dbReference type="ARBA" id="ARBA00023002"/>
    </source>
</evidence>
<dbReference type="OMA" id="PWCMRQE"/>
<reference evidence="6 7" key="1">
    <citation type="journal article" date="2016" name="Proc. Natl. Acad. Sci. U.S.A.">
        <title>Comparative genomics of biotechnologically important yeasts.</title>
        <authorList>
            <person name="Riley R."/>
            <person name="Haridas S."/>
            <person name="Wolfe K.H."/>
            <person name="Lopes M.R."/>
            <person name="Hittinger C.T."/>
            <person name="Goeker M."/>
            <person name="Salamov A.A."/>
            <person name="Wisecaver J.H."/>
            <person name="Long T.M."/>
            <person name="Calvey C.H."/>
            <person name="Aerts A.L."/>
            <person name="Barry K.W."/>
            <person name="Choi C."/>
            <person name="Clum A."/>
            <person name="Coughlan A.Y."/>
            <person name="Deshpande S."/>
            <person name="Douglass A.P."/>
            <person name="Hanson S.J."/>
            <person name="Klenk H.-P."/>
            <person name="LaButti K.M."/>
            <person name="Lapidus A."/>
            <person name="Lindquist E.A."/>
            <person name="Lipzen A.M."/>
            <person name="Meier-Kolthoff J.P."/>
            <person name="Ohm R.A."/>
            <person name="Otillar R.P."/>
            <person name="Pangilinan J.L."/>
            <person name="Peng Y."/>
            <person name="Rokas A."/>
            <person name="Rosa C.A."/>
            <person name="Scheuner C."/>
            <person name="Sibirny A.A."/>
            <person name="Slot J.C."/>
            <person name="Stielow J.B."/>
            <person name="Sun H."/>
            <person name="Kurtzman C.P."/>
            <person name="Blackwell M."/>
            <person name="Grigoriev I.V."/>
            <person name="Jeffries T.W."/>
        </authorList>
    </citation>
    <scope>NUCLEOTIDE SEQUENCE [LARGE SCALE GENOMIC DNA]</scope>
    <source>
        <strain evidence="7">ATCC 18201 / CBS 1600 / BCRC 20928 / JCM 3617 / NBRC 0987 / NRRL Y-1542</strain>
    </source>
</reference>
<organism evidence="6 7">
    <name type="scientific">Cyberlindnera jadinii (strain ATCC 18201 / CBS 1600 / BCRC 20928 / JCM 3617 / NBRC 0987 / NRRL Y-1542)</name>
    <name type="common">Torula yeast</name>
    <name type="synonym">Candida utilis</name>
    <dbReference type="NCBI Taxonomy" id="983966"/>
    <lineage>
        <taxon>Eukaryota</taxon>
        <taxon>Fungi</taxon>
        <taxon>Dikarya</taxon>
        <taxon>Ascomycota</taxon>
        <taxon>Saccharomycotina</taxon>
        <taxon>Saccharomycetes</taxon>
        <taxon>Phaffomycetales</taxon>
        <taxon>Phaffomycetaceae</taxon>
        <taxon>Cyberlindnera</taxon>
    </lineage>
</organism>
<name>A0A1E4RX45_CYBJN</name>
<feature type="binding site" evidence="3">
    <location>
        <position position="115"/>
    </location>
    <ligand>
        <name>substrate</name>
    </ligand>
</feature>
<feature type="domain" description="NADP-dependent oxidoreductase" evidence="5">
    <location>
        <begin position="18"/>
        <end position="265"/>
    </location>
</feature>
<proteinExistence type="predicted"/>
<dbReference type="Proteomes" id="UP000094389">
    <property type="component" value="Unassembled WGS sequence"/>
</dbReference>
<dbReference type="PIRSF" id="PIRSF000097">
    <property type="entry name" value="AKR"/>
    <property type="match status" value="1"/>
</dbReference>
<dbReference type="InterPro" id="IPR036812">
    <property type="entry name" value="NAD(P)_OxRdtase_dom_sf"/>
</dbReference>
<dbReference type="AlphaFoldDB" id="A0A1E4RX45"/>
<dbReference type="Pfam" id="PF00248">
    <property type="entry name" value="Aldo_ket_red"/>
    <property type="match status" value="1"/>
</dbReference>
<evidence type="ECO:0000256" key="2">
    <source>
        <dbReference type="PIRSR" id="PIRSR000097-1"/>
    </source>
</evidence>
<evidence type="ECO:0000256" key="4">
    <source>
        <dbReference type="PIRSR" id="PIRSR000097-3"/>
    </source>
</evidence>
<dbReference type="Gene3D" id="3.20.20.100">
    <property type="entry name" value="NADP-dependent oxidoreductase domain"/>
    <property type="match status" value="1"/>
</dbReference>
<feature type="active site" description="Proton donor" evidence="2">
    <location>
        <position position="51"/>
    </location>
</feature>
<evidence type="ECO:0000313" key="6">
    <source>
        <dbReference type="EMBL" id="ODV71816.1"/>
    </source>
</evidence>
<keyword evidence="7" id="KW-1185">Reference proteome</keyword>
<dbReference type="PANTHER" id="PTHR43827">
    <property type="entry name" value="2,5-DIKETO-D-GLUCONIC ACID REDUCTASE"/>
    <property type="match status" value="1"/>
</dbReference>
<dbReference type="EMBL" id="KV453938">
    <property type="protein sequence ID" value="ODV71816.1"/>
    <property type="molecule type" value="Genomic_DNA"/>
</dbReference>
<dbReference type="OrthoDB" id="416253at2759"/>
<gene>
    <name evidence="6" type="ORF">CYBJADRAFT_169176</name>
</gene>
<feature type="site" description="Lowers pKa of active site Tyr" evidence="4">
    <location>
        <position position="81"/>
    </location>
</feature>
<evidence type="ECO:0000313" key="7">
    <source>
        <dbReference type="Proteomes" id="UP000094389"/>
    </source>
</evidence>
<dbReference type="STRING" id="983966.A0A1E4RX45"/>
<dbReference type="FunFam" id="3.20.20.100:FF:000002">
    <property type="entry name" value="2,5-diketo-D-gluconic acid reductase A"/>
    <property type="match status" value="1"/>
</dbReference>
<dbReference type="GeneID" id="30990061"/>
<dbReference type="SUPFAM" id="SSF51430">
    <property type="entry name" value="NAD(P)-linked oxidoreductase"/>
    <property type="match status" value="1"/>
</dbReference>
<dbReference type="InterPro" id="IPR020471">
    <property type="entry name" value="AKR"/>
</dbReference>
<dbReference type="InterPro" id="IPR018170">
    <property type="entry name" value="Aldo/ket_reductase_CS"/>
</dbReference>
<evidence type="ECO:0000256" key="3">
    <source>
        <dbReference type="PIRSR" id="PIRSR000097-2"/>
    </source>
</evidence>
<dbReference type="PRINTS" id="PR00069">
    <property type="entry name" value="ALDKETRDTASE"/>
</dbReference>
<dbReference type="PANTHER" id="PTHR43827:SF13">
    <property type="entry name" value="ALDO_KETO REDUCTASE FAMILY PROTEIN"/>
    <property type="match status" value="1"/>
</dbReference>
<dbReference type="PROSITE" id="PS00798">
    <property type="entry name" value="ALDOKETO_REDUCTASE_1"/>
    <property type="match status" value="1"/>
</dbReference>
<dbReference type="InterPro" id="IPR023210">
    <property type="entry name" value="NADP_OxRdtase_dom"/>
</dbReference>
<sequence>MSVQKTIKLNSGYTIPTIGLGTWLIPSSAAPSVVYKALEAGYRHFDTAIYYQNERAVGEGIAKWLSEDSGRQRSDVFYTSKLWTFDTYARAKKEIEAALGEIDDTLGYIDLLLLHSPMGGPTARREAWRALQEAVESGKVKSIGISSWGKHHIDNLYEWDGFKIEPAVNQIEVHPWCMRQELTDYCKSKGIQIEAYSPLAHGEKLRDPTVVSIAKKYKVSSAQVLIRWNLQKGNIPLPKSSNIDRLRSNLEVYDFELTPDEVEKISHPEVHEPTDWECTGMP</sequence>